<evidence type="ECO:0000256" key="5">
    <source>
        <dbReference type="SAM" id="Phobius"/>
    </source>
</evidence>
<evidence type="ECO:0000256" key="1">
    <source>
        <dbReference type="ARBA" id="ARBA00004141"/>
    </source>
</evidence>
<evidence type="ECO:0000259" key="6">
    <source>
        <dbReference type="PROSITE" id="PS50850"/>
    </source>
</evidence>
<feature type="transmembrane region" description="Helical" evidence="5">
    <location>
        <begin position="181"/>
        <end position="202"/>
    </location>
</feature>
<feature type="transmembrane region" description="Helical" evidence="5">
    <location>
        <begin position="151"/>
        <end position="169"/>
    </location>
</feature>
<dbReference type="Pfam" id="PF07690">
    <property type="entry name" value="MFS_1"/>
    <property type="match status" value="1"/>
</dbReference>
<dbReference type="InterPro" id="IPR011701">
    <property type="entry name" value="MFS"/>
</dbReference>
<protein>
    <submittedName>
        <fullName evidence="7">MFS transporter</fullName>
    </submittedName>
</protein>
<evidence type="ECO:0000256" key="3">
    <source>
        <dbReference type="ARBA" id="ARBA00022989"/>
    </source>
</evidence>
<evidence type="ECO:0000256" key="2">
    <source>
        <dbReference type="ARBA" id="ARBA00022692"/>
    </source>
</evidence>
<dbReference type="Gene3D" id="1.20.1250.20">
    <property type="entry name" value="MFS general substrate transporter like domains"/>
    <property type="match status" value="1"/>
</dbReference>
<feature type="transmembrane region" description="Helical" evidence="5">
    <location>
        <begin position="409"/>
        <end position="433"/>
    </location>
</feature>
<dbReference type="InterPro" id="IPR020846">
    <property type="entry name" value="MFS_dom"/>
</dbReference>
<feature type="transmembrane region" description="Helical" evidence="5">
    <location>
        <begin position="375"/>
        <end position="397"/>
    </location>
</feature>
<feature type="transmembrane region" description="Helical" evidence="5">
    <location>
        <begin position="242"/>
        <end position="260"/>
    </location>
</feature>
<evidence type="ECO:0000313" key="7">
    <source>
        <dbReference type="EMBL" id="XCC97024.1"/>
    </source>
</evidence>
<feature type="transmembrane region" description="Helical" evidence="5">
    <location>
        <begin position="28"/>
        <end position="50"/>
    </location>
</feature>
<feature type="transmembrane region" description="Helical" evidence="5">
    <location>
        <begin position="347"/>
        <end position="369"/>
    </location>
</feature>
<keyword evidence="4 5" id="KW-0472">Membrane</keyword>
<feature type="transmembrane region" description="Helical" evidence="5">
    <location>
        <begin position="214"/>
        <end position="236"/>
    </location>
</feature>
<dbReference type="AlphaFoldDB" id="A0AAU8ARP4"/>
<keyword evidence="3 5" id="KW-1133">Transmembrane helix</keyword>
<dbReference type="PANTHER" id="PTHR23501:SF197">
    <property type="entry name" value="COMD"/>
    <property type="match status" value="1"/>
</dbReference>
<dbReference type="RefSeq" id="WP_353475915.1">
    <property type="nucleotide sequence ID" value="NZ_CP123386.1"/>
</dbReference>
<dbReference type="InterPro" id="IPR036259">
    <property type="entry name" value="MFS_trans_sf"/>
</dbReference>
<dbReference type="PRINTS" id="PR01036">
    <property type="entry name" value="TCRTETB"/>
</dbReference>
<keyword evidence="7" id="KW-0614">Plasmid</keyword>
<geneLocation type="plasmid" evidence="7">
    <name>unnamed1</name>
</geneLocation>
<dbReference type="Gene3D" id="1.20.1720.10">
    <property type="entry name" value="Multidrug resistance protein D"/>
    <property type="match status" value="1"/>
</dbReference>
<proteinExistence type="predicted"/>
<dbReference type="SUPFAM" id="SSF103473">
    <property type="entry name" value="MFS general substrate transporter"/>
    <property type="match status" value="1"/>
</dbReference>
<dbReference type="GO" id="GO:0022857">
    <property type="term" value="F:transmembrane transporter activity"/>
    <property type="evidence" value="ECO:0007669"/>
    <property type="project" value="InterPro"/>
</dbReference>
<reference evidence="7" key="1">
    <citation type="submission" date="2023-02" db="EMBL/GenBank/DDBJ databases">
        <title>Description and genomic characterization of Salipiger bruguierae sp. nov., isolated from the sediment of mangrove plant Bruguiera sexangula.</title>
        <authorList>
            <person name="Long M."/>
        </authorList>
    </citation>
    <scope>NUCLEOTIDE SEQUENCE</scope>
    <source>
        <strain evidence="7">H15</strain>
        <plasmid evidence="7">unnamed1</plasmid>
    </source>
</reference>
<feature type="transmembrane region" description="Helical" evidence="5">
    <location>
        <begin position="315"/>
        <end position="335"/>
    </location>
</feature>
<feature type="transmembrane region" description="Helical" evidence="5">
    <location>
        <begin position="62"/>
        <end position="81"/>
    </location>
</feature>
<dbReference type="PANTHER" id="PTHR23501">
    <property type="entry name" value="MAJOR FACILITATOR SUPERFAMILY"/>
    <property type="match status" value="1"/>
</dbReference>
<comment type="subcellular location">
    <subcellularLocation>
        <location evidence="1">Membrane</location>
        <topology evidence="1">Multi-pass membrane protein</topology>
    </subcellularLocation>
</comment>
<keyword evidence="2 5" id="KW-0812">Transmembrane</keyword>
<dbReference type="GO" id="GO:0005886">
    <property type="term" value="C:plasma membrane"/>
    <property type="evidence" value="ECO:0007669"/>
    <property type="project" value="TreeGrafter"/>
</dbReference>
<feature type="transmembrane region" description="Helical" evidence="5">
    <location>
        <begin position="118"/>
        <end position="139"/>
    </location>
</feature>
<dbReference type="PROSITE" id="PS50850">
    <property type="entry name" value="MFS"/>
    <property type="match status" value="1"/>
</dbReference>
<gene>
    <name evidence="7" type="ORF">PVT71_23330</name>
</gene>
<feature type="domain" description="Major facilitator superfamily (MFS) profile" evidence="6">
    <location>
        <begin position="28"/>
        <end position="471"/>
    </location>
</feature>
<name>A0AAU8ARP4_9RHOB</name>
<feature type="transmembrane region" description="Helical" evidence="5">
    <location>
        <begin position="445"/>
        <end position="467"/>
    </location>
</feature>
<sequence>MTDMSTETPEPTCGPGLLGFLAPGTPRLLSAALLALFVAALEQTIVGPVLPDILNRLGGGALLGWIATGYLVAATVAAPLYGAIADLRGRRQALLIANGLFLAGSVLCALAPTLPMLVLARLVQGAGAGGMVALPFIIIADRVPMSKRAGYSAYISTIYAVAGLIGPLLGGLVAERLSYTVVFWLNLPACAAVCWGVMTALAPRAATKGRRIDWPGAGFLLLATVPTLVLIDGIAGAQLLPGWAPVLAAAGLFGWIAFGLRMARAGDPLIPLTVFRSRTILLAALSLSTCQAVNIGLAVYLPLYYHAAFGFSPAMAGAALLALVGGIMIGAYAPPVLLRRNPAYKPLLVSAALAGTALAAGFTALVALAPTPGPVIASTFGLGLAIGMLYPVFTLAVQNDAEPGQMGAAIGVLAFMRSIGGTLGVSLMGLAALNAGLAGEPATLPLWSLPAAACALMALGLAANILMPARRLKGFR</sequence>
<feature type="transmembrane region" description="Helical" evidence="5">
    <location>
        <begin position="280"/>
        <end position="303"/>
    </location>
</feature>
<accession>A0AAU8ARP4</accession>
<feature type="transmembrane region" description="Helical" evidence="5">
    <location>
        <begin position="93"/>
        <end position="112"/>
    </location>
</feature>
<evidence type="ECO:0000256" key="4">
    <source>
        <dbReference type="ARBA" id="ARBA00023136"/>
    </source>
</evidence>
<organism evidence="7">
    <name type="scientific">Alloyangia sp. H15</name>
    <dbReference type="NCBI Taxonomy" id="3029062"/>
    <lineage>
        <taxon>Bacteria</taxon>
        <taxon>Pseudomonadati</taxon>
        <taxon>Pseudomonadota</taxon>
        <taxon>Alphaproteobacteria</taxon>
        <taxon>Rhodobacterales</taxon>
        <taxon>Roseobacteraceae</taxon>
        <taxon>Alloyangia</taxon>
    </lineage>
</organism>
<dbReference type="EMBL" id="CP123386">
    <property type="protein sequence ID" value="XCC97024.1"/>
    <property type="molecule type" value="Genomic_DNA"/>
</dbReference>